<dbReference type="AlphaFoldDB" id="A0A3B0UEN0"/>
<dbReference type="InterPro" id="IPR012292">
    <property type="entry name" value="Globin/Proto"/>
</dbReference>
<dbReference type="GO" id="GO:0020037">
    <property type="term" value="F:heme binding"/>
    <property type="evidence" value="ECO:0007669"/>
    <property type="project" value="InterPro"/>
</dbReference>
<dbReference type="Pfam" id="PF01152">
    <property type="entry name" value="Bac_globin"/>
    <property type="match status" value="1"/>
</dbReference>
<dbReference type="Gene3D" id="1.10.490.10">
    <property type="entry name" value="Globins"/>
    <property type="match status" value="1"/>
</dbReference>
<dbReference type="EMBL" id="UOES01000579">
    <property type="protein sequence ID" value="VAW29481.1"/>
    <property type="molecule type" value="Genomic_DNA"/>
</dbReference>
<dbReference type="GO" id="GO:0046872">
    <property type="term" value="F:metal ion binding"/>
    <property type="evidence" value="ECO:0007669"/>
    <property type="project" value="UniProtKB-KW"/>
</dbReference>
<proteinExistence type="predicted"/>
<sequence length="124" mass="14725">MRDIENEQDVKLFLDAFYEKVKVDDTIAYLFNDVANLDWEAHMPKIYAFWEGILLGRSGFNGDVMGMHIRLHQKEKLTTEHFDRWIALFTETVKEMYSGFKTEEAINRANIIRRTIEYTINERG</sequence>
<protein>
    <recommendedName>
        <fullName evidence="6">Hemoglobins</fullName>
    </recommendedName>
</protein>
<dbReference type="InterPro" id="IPR001486">
    <property type="entry name" value="Hemoglobin_trunc"/>
</dbReference>
<dbReference type="GO" id="GO:0019825">
    <property type="term" value="F:oxygen binding"/>
    <property type="evidence" value="ECO:0007669"/>
    <property type="project" value="InterPro"/>
</dbReference>
<dbReference type="CDD" id="cd08916">
    <property type="entry name" value="TrHb3_P"/>
    <property type="match status" value="1"/>
</dbReference>
<evidence type="ECO:0000256" key="3">
    <source>
        <dbReference type="ARBA" id="ARBA00022723"/>
    </source>
</evidence>
<evidence type="ECO:0000256" key="1">
    <source>
        <dbReference type="ARBA" id="ARBA00022448"/>
    </source>
</evidence>
<organism evidence="5">
    <name type="scientific">hydrothermal vent metagenome</name>
    <dbReference type="NCBI Taxonomy" id="652676"/>
    <lineage>
        <taxon>unclassified sequences</taxon>
        <taxon>metagenomes</taxon>
        <taxon>ecological metagenomes</taxon>
    </lineage>
</organism>
<evidence type="ECO:0000313" key="5">
    <source>
        <dbReference type="EMBL" id="VAW29481.1"/>
    </source>
</evidence>
<evidence type="ECO:0008006" key="6">
    <source>
        <dbReference type="Google" id="ProtNLM"/>
    </source>
</evidence>
<dbReference type="InterPro" id="IPR009050">
    <property type="entry name" value="Globin-like_sf"/>
</dbReference>
<dbReference type="SUPFAM" id="SSF46458">
    <property type="entry name" value="Globin-like"/>
    <property type="match status" value="1"/>
</dbReference>
<reference evidence="5" key="1">
    <citation type="submission" date="2018-06" db="EMBL/GenBank/DDBJ databases">
        <authorList>
            <person name="Zhirakovskaya E."/>
        </authorList>
    </citation>
    <scope>NUCLEOTIDE SEQUENCE</scope>
</reference>
<evidence type="ECO:0000256" key="2">
    <source>
        <dbReference type="ARBA" id="ARBA00022617"/>
    </source>
</evidence>
<keyword evidence="2" id="KW-0349">Heme</keyword>
<gene>
    <name evidence="5" type="ORF">MNBD_BACTEROID06-1771</name>
</gene>
<accession>A0A3B0UEN0</accession>
<name>A0A3B0UEN0_9ZZZZ</name>
<evidence type="ECO:0000256" key="4">
    <source>
        <dbReference type="ARBA" id="ARBA00023004"/>
    </source>
</evidence>
<keyword evidence="1" id="KW-0813">Transport</keyword>
<keyword evidence="3" id="KW-0479">Metal-binding</keyword>
<keyword evidence="4" id="KW-0408">Iron</keyword>